<protein>
    <submittedName>
        <fullName evidence="4">Neopullulanase</fullName>
        <ecNumber evidence="4">3.2.1.135</ecNumber>
    </submittedName>
</protein>
<dbReference type="GO" id="GO:0031216">
    <property type="term" value="F:neopullulanase activity"/>
    <property type="evidence" value="ECO:0007669"/>
    <property type="project" value="UniProtKB-EC"/>
</dbReference>
<sequence>MNYAYTDAIMGYFVKNQLSLQTMVATINQQLMLYRDQTNQMQFNVLDSHDTPRLLTETKEDKNLMKQVLAFTYLQPGVPCLYYGDEIGMTGGMDPECRKCMIWEEKEQDQDLLQFVKKLIALRKSWQKVLSQGSMEWTVVNEQNGQLILERRLADHKLQAVFNAGKAEIILDKNGEVLLANRGKVNETNLYIQEKGFMVLKV</sequence>
<dbReference type="Gene3D" id="3.20.20.80">
    <property type="entry name" value="Glycosidases"/>
    <property type="match status" value="1"/>
</dbReference>
<evidence type="ECO:0000256" key="1">
    <source>
        <dbReference type="ARBA" id="ARBA00022801"/>
    </source>
</evidence>
<dbReference type="AlphaFoldDB" id="A0A091CFB3"/>
<evidence type="ECO:0000259" key="3">
    <source>
        <dbReference type="Pfam" id="PF00128"/>
    </source>
</evidence>
<accession>A0A091CFB3</accession>
<dbReference type="EMBL" id="JPVU01000038">
    <property type="protein sequence ID" value="KFN93413.1"/>
    <property type="molecule type" value="Genomic_DNA"/>
</dbReference>
<dbReference type="PANTHER" id="PTHR10357">
    <property type="entry name" value="ALPHA-AMYLASE FAMILY MEMBER"/>
    <property type="match status" value="1"/>
</dbReference>
<dbReference type="PANTHER" id="PTHR10357:SF210">
    <property type="entry name" value="MALTODEXTRIN GLUCOSIDASE"/>
    <property type="match status" value="1"/>
</dbReference>
<organism evidence="4 5">
    <name type="scientific">Tetragenococcus muriaticus PMC-11-5</name>
    <dbReference type="NCBI Taxonomy" id="1302649"/>
    <lineage>
        <taxon>Bacteria</taxon>
        <taxon>Bacillati</taxon>
        <taxon>Bacillota</taxon>
        <taxon>Bacilli</taxon>
        <taxon>Lactobacillales</taxon>
        <taxon>Enterococcaceae</taxon>
        <taxon>Tetragenococcus</taxon>
    </lineage>
</organism>
<name>A0A091CFB3_9ENTE</name>
<dbReference type="InterPro" id="IPR017853">
    <property type="entry name" value="GH"/>
</dbReference>
<proteinExistence type="predicted"/>
<dbReference type="Proteomes" id="UP000029380">
    <property type="component" value="Unassembled WGS sequence"/>
</dbReference>
<feature type="domain" description="Glycosyl hydrolase family 13 catalytic" evidence="3">
    <location>
        <begin position="1"/>
        <end position="116"/>
    </location>
</feature>
<dbReference type="InterPro" id="IPR006047">
    <property type="entry name" value="GH13_cat_dom"/>
</dbReference>
<dbReference type="GO" id="GO:0005975">
    <property type="term" value="P:carbohydrate metabolic process"/>
    <property type="evidence" value="ECO:0007669"/>
    <property type="project" value="InterPro"/>
</dbReference>
<gene>
    <name evidence="4" type="ORF">TMUPMC115_0409</name>
</gene>
<reference evidence="4 5" key="1">
    <citation type="submission" date="2014-08" db="EMBL/GenBank/DDBJ databases">
        <title>Genome sequence of Tetragenococcus muriaticus.</title>
        <authorList>
            <person name="Chuea-nongthon C."/>
            <person name="Rodtong S."/>
            <person name="Yongsawatdigul J."/>
            <person name="Steele J.L."/>
            <person name="Liu X.-y."/>
            <person name="Speers J."/>
            <person name="Glasner J.D."/>
            <person name="Neeno-Eckwall E.C."/>
        </authorList>
    </citation>
    <scope>NUCLEOTIDE SEQUENCE [LARGE SCALE GENOMIC DNA]</scope>
    <source>
        <strain evidence="4 5">PMC-11-5</strain>
    </source>
</reference>
<keyword evidence="1 4" id="KW-0378">Hydrolase</keyword>
<evidence type="ECO:0000313" key="5">
    <source>
        <dbReference type="Proteomes" id="UP000029380"/>
    </source>
</evidence>
<dbReference type="Pfam" id="PF00128">
    <property type="entry name" value="Alpha-amylase"/>
    <property type="match status" value="1"/>
</dbReference>
<evidence type="ECO:0000256" key="2">
    <source>
        <dbReference type="ARBA" id="ARBA00023295"/>
    </source>
</evidence>
<keyword evidence="2 4" id="KW-0326">Glycosidase</keyword>
<evidence type="ECO:0000313" key="4">
    <source>
        <dbReference type="EMBL" id="KFN93413.1"/>
    </source>
</evidence>
<comment type="caution">
    <text evidence="4">The sequence shown here is derived from an EMBL/GenBank/DDBJ whole genome shotgun (WGS) entry which is preliminary data.</text>
</comment>
<dbReference type="PATRIC" id="fig|1302649.3.peg.409"/>
<dbReference type="EC" id="3.2.1.135" evidence="4"/>
<dbReference type="SUPFAM" id="SSF51445">
    <property type="entry name" value="(Trans)glycosidases"/>
    <property type="match status" value="1"/>
</dbReference>